<gene>
    <name evidence="5" type="ORF">Cgig2_032591</name>
</gene>
<evidence type="ECO:0000259" key="3">
    <source>
        <dbReference type="Pfam" id="PF23571"/>
    </source>
</evidence>
<dbReference type="OrthoDB" id="10004661at2759"/>
<protein>
    <recommendedName>
        <fullName evidence="7">Indole-3-acetic acid-amido synthetase GH3.1</fullName>
    </recommendedName>
</protein>
<comment type="similarity">
    <text evidence="1">Belongs to the IAA-amido conjugating enzyme family.</text>
</comment>
<reference evidence="5" key="1">
    <citation type="submission" date="2022-04" db="EMBL/GenBank/DDBJ databases">
        <title>Carnegiea gigantea Genome sequencing and assembly v2.</title>
        <authorList>
            <person name="Copetti D."/>
            <person name="Sanderson M.J."/>
            <person name="Burquez A."/>
            <person name="Wojciechowski M.F."/>
        </authorList>
    </citation>
    <scope>NUCLEOTIDE SEQUENCE</scope>
    <source>
        <strain evidence="5">SGP5-SGP5p</strain>
        <tissue evidence="5">Aerial part</tissue>
    </source>
</reference>
<evidence type="ECO:0000256" key="2">
    <source>
        <dbReference type="ARBA" id="ARBA00022598"/>
    </source>
</evidence>
<proteinExistence type="inferred from homology"/>
<evidence type="ECO:0000256" key="1">
    <source>
        <dbReference type="ARBA" id="ARBA00008068"/>
    </source>
</evidence>
<accession>A0A9Q1KY76</accession>
<comment type="caution">
    <text evidence="5">The sequence shown here is derived from an EMBL/GenBank/DDBJ whole genome shotgun (WGS) entry which is preliminary data.</text>
</comment>
<dbReference type="InterPro" id="IPR055378">
    <property type="entry name" value="GH3_C"/>
</dbReference>
<dbReference type="AlphaFoldDB" id="A0A9Q1KY76"/>
<dbReference type="Pfam" id="PF23571">
    <property type="entry name" value="GH3_M"/>
    <property type="match status" value="1"/>
</dbReference>
<sequence length="563" mass="63970">MAVDSVMSSPLGPPACEKDAKALQFIEEMTRNADAVQERVLAEILTRNAETEYLRRFNLNAATDRETFKSKVPMVTYEDLQPEIQRIASGDRSPILSAHPISEFLTRYVPGLDKGKGLYFLFVKSETKTPGGLLARPVLTSYYKSDHFKTRPYDPYMVYTSPNEAILCPDSYQSMHTQMLCGLYEREQVLRLGAVFASGLLRAIRFLQLNWKQLTQDIRSGTLNPTLITDPAIRSCMDRVMRPDPELADCVIRECSKDNWEGIIARIWPNTKYLDVIVTGAMAQYISTLDFYSGGLPLACTMYASSECYFGLNLNPMCKPSEVSYTIMPNMAYFEFLPLDPVSTRDLPPRLVDLVDVEVGKEYELVITTYAGLYRYRVGDILRVTGFHNSAPQFHFVRRKNVLLSIDSDKTDESELQKAVENASKLLKKYKTSVVEYTSYADTKTIPGHYVIYWELMVKNESGNPPPSQVLDRCCLAMEESLNSVYRQGRVADNSIGPLEIRVVKNGTFEELMDYAISRGASINQYKVPRCVNFTPIMELLDSRVVSVHFSPSLPRWTPERRR</sequence>
<feature type="domain" description="GH3 middle" evidence="3">
    <location>
        <begin position="325"/>
        <end position="399"/>
    </location>
</feature>
<dbReference type="InterPro" id="IPR004993">
    <property type="entry name" value="GH3"/>
</dbReference>
<dbReference type="EMBL" id="JAKOGI010000012">
    <property type="protein sequence ID" value="KAJ8450966.1"/>
    <property type="molecule type" value="Genomic_DNA"/>
</dbReference>
<dbReference type="Proteomes" id="UP001153076">
    <property type="component" value="Unassembled WGS sequence"/>
</dbReference>
<keyword evidence="6" id="KW-1185">Reference proteome</keyword>
<dbReference type="PANTHER" id="PTHR31901:SF96">
    <property type="entry name" value="INDOLE-3-ACETIC ACID-AMIDO SYNTHETASE GH3.1-RELATED"/>
    <property type="match status" value="1"/>
</dbReference>
<evidence type="ECO:0000313" key="5">
    <source>
        <dbReference type="EMBL" id="KAJ8450966.1"/>
    </source>
</evidence>
<evidence type="ECO:0008006" key="7">
    <source>
        <dbReference type="Google" id="ProtNLM"/>
    </source>
</evidence>
<dbReference type="InterPro" id="IPR055377">
    <property type="entry name" value="GH3_M"/>
</dbReference>
<name>A0A9Q1KY76_9CARY</name>
<keyword evidence="2" id="KW-0436">Ligase</keyword>
<evidence type="ECO:0000313" key="6">
    <source>
        <dbReference type="Proteomes" id="UP001153076"/>
    </source>
</evidence>
<dbReference type="GO" id="GO:0016881">
    <property type="term" value="F:acid-amino acid ligase activity"/>
    <property type="evidence" value="ECO:0007669"/>
    <property type="project" value="TreeGrafter"/>
</dbReference>
<organism evidence="5 6">
    <name type="scientific">Carnegiea gigantea</name>
    <dbReference type="NCBI Taxonomy" id="171969"/>
    <lineage>
        <taxon>Eukaryota</taxon>
        <taxon>Viridiplantae</taxon>
        <taxon>Streptophyta</taxon>
        <taxon>Embryophyta</taxon>
        <taxon>Tracheophyta</taxon>
        <taxon>Spermatophyta</taxon>
        <taxon>Magnoliopsida</taxon>
        <taxon>eudicotyledons</taxon>
        <taxon>Gunneridae</taxon>
        <taxon>Pentapetalae</taxon>
        <taxon>Caryophyllales</taxon>
        <taxon>Cactineae</taxon>
        <taxon>Cactaceae</taxon>
        <taxon>Cactoideae</taxon>
        <taxon>Echinocereeae</taxon>
        <taxon>Carnegiea</taxon>
    </lineage>
</organism>
<evidence type="ECO:0000259" key="4">
    <source>
        <dbReference type="Pfam" id="PF23572"/>
    </source>
</evidence>
<dbReference type="Pfam" id="PF03321">
    <property type="entry name" value="GH3"/>
    <property type="match status" value="1"/>
</dbReference>
<feature type="domain" description="GH3 C-terminal" evidence="4">
    <location>
        <begin position="415"/>
        <end position="534"/>
    </location>
</feature>
<dbReference type="PANTHER" id="PTHR31901">
    <property type="entry name" value="GH3 DOMAIN-CONTAINING PROTEIN"/>
    <property type="match status" value="1"/>
</dbReference>
<dbReference type="GO" id="GO:0005737">
    <property type="term" value="C:cytoplasm"/>
    <property type="evidence" value="ECO:0007669"/>
    <property type="project" value="TreeGrafter"/>
</dbReference>
<dbReference type="Pfam" id="PF23572">
    <property type="entry name" value="GH3_C"/>
    <property type="match status" value="1"/>
</dbReference>